<dbReference type="Gene3D" id="1.25.40.390">
    <property type="match status" value="1"/>
</dbReference>
<name>A0ABU5SQ52_9BACT</name>
<dbReference type="InterPro" id="IPR011990">
    <property type="entry name" value="TPR-like_helical_dom_sf"/>
</dbReference>
<comment type="caution">
    <text evidence="8">The sequence shown here is derived from an EMBL/GenBank/DDBJ whole genome shotgun (WGS) entry which is preliminary data.</text>
</comment>
<evidence type="ECO:0000256" key="4">
    <source>
        <dbReference type="ARBA" id="ARBA00023136"/>
    </source>
</evidence>
<keyword evidence="9" id="KW-1185">Reference proteome</keyword>
<evidence type="ECO:0000256" key="1">
    <source>
        <dbReference type="ARBA" id="ARBA00004442"/>
    </source>
</evidence>
<dbReference type="SUPFAM" id="SSF48452">
    <property type="entry name" value="TPR-like"/>
    <property type="match status" value="1"/>
</dbReference>
<comment type="similarity">
    <text evidence="2">Belongs to the SusD family.</text>
</comment>
<organism evidence="8 9">
    <name type="scientific">Arcicella lustrica</name>
    <dbReference type="NCBI Taxonomy" id="2984196"/>
    <lineage>
        <taxon>Bacteria</taxon>
        <taxon>Pseudomonadati</taxon>
        <taxon>Bacteroidota</taxon>
        <taxon>Cytophagia</taxon>
        <taxon>Cytophagales</taxon>
        <taxon>Flectobacillaceae</taxon>
        <taxon>Arcicella</taxon>
    </lineage>
</organism>
<gene>
    <name evidence="8" type="ORF">VB798_22105</name>
</gene>
<feature type="domain" description="SusD-like N-terminal" evidence="7">
    <location>
        <begin position="74"/>
        <end position="221"/>
    </location>
</feature>
<comment type="subcellular location">
    <subcellularLocation>
        <location evidence="1">Cell outer membrane</location>
    </subcellularLocation>
</comment>
<dbReference type="EMBL" id="JAYGIM010000019">
    <property type="protein sequence ID" value="MEA5429302.1"/>
    <property type="molecule type" value="Genomic_DNA"/>
</dbReference>
<evidence type="ECO:0000256" key="3">
    <source>
        <dbReference type="ARBA" id="ARBA00022729"/>
    </source>
</evidence>
<proteinExistence type="inferred from homology"/>
<dbReference type="InterPro" id="IPR012944">
    <property type="entry name" value="SusD_RagB_dom"/>
</dbReference>
<dbReference type="Proteomes" id="UP001302222">
    <property type="component" value="Unassembled WGS sequence"/>
</dbReference>
<evidence type="ECO:0000313" key="9">
    <source>
        <dbReference type="Proteomes" id="UP001302222"/>
    </source>
</evidence>
<evidence type="ECO:0000256" key="5">
    <source>
        <dbReference type="ARBA" id="ARBA00023237"/>
    </source>
</evidence>
<evidence type="ECO:0000259" key="7">
    <source>
        <dbReference type="Pfam" id="PF14322"/>
    </source>
</evidence>
<evidence type="ECO:0000313" key="8">
    <source>
        <dbReference type="EMBL" id="MEA5429302.1"/>
    </source>
</evidence>
<dbReference type="InterPro" id="IPR033985">
    <property type="entry name" value="SusD-like_N"/>
</dbReference>
<dbReference type="Pfam" id="PF14322">
    <property type="entry name" value="SusD-like_3"/>
    <property type="match status" value="1"/>
</dbReference>
<protein>
    <submittedName>
        <fullName evidence="8">RagB/SusD family nutrient uptake outer membrane protein</fullName>
    </submittedName>
</protein>
<feature type="domain" description="RagB/SusD" evidence="6">
    <location>
        <begin position="332"/>
        <end position="450"/>
    </location>
</feature>
<evidence type="ECO:0000256" key="2">
    <source>
        <dbReference type="ARBA" id="ARBA00006275"/>
    </source>
</evidence>
<sequence>MKKYLYLIAVVALSITGCRDYVEIEQIGVRTFKYTSDYRAVLNNNDVFEGAYGYPILAGDDTEFSDVARQNTLNEIWGNVYTWRAKFFAETISDIDWEKLYKTIYTSNEVIAGVMASERGTEAEKQSLYSEALVHRAYTYLSLVNIYAKQYDATTASTDLGVPLLLTPNLYTKLNRASVETVYNQIIGDLKSSIKALPAIPDYNVRPSKAAAYALLSRVYLNKRDFTQASLYADSTLALQNGLLDLKTYVGNTTAIPQRLNDPEIIFSKTVNGAYIGVQISNEVLNLLGTTDLRYTLFTNAGTAFSPSFVGRGYWRYRYTNEGIYIGPSVPEMILIKAECAARAGNPTLAISTLNQLRIKRFTTANYIPLTIGTAQEALMSVINERKRELFGRGFRWFDQKRLNKESNLAMTVNRTFKGQTYTLSPNDNRYVFPIADKYILLNPELEPNP</sequence>
<evidence type="ECO:0000259" key="6">
    <source>
        <dbReference type="Pfam" id="PF07980"/>
    </source>
</evidence>
<keyword evidence="3" id="KW-0732">Signal</keyword>
<keyword evidence="5" id="KW-0998">Cell outer membrane</keyword>
<keyword evidence="4" id="KW-0472">Membrane</keyword>
<dbReference type="RefSeq" id="WP_323689424.1">
    <property type="nucleotide sequence ID" value="NZ_JAYGIM010000019.1"/>
</dbReference>
<reference evidence="8 9" key="1">
    <citation type="submission" date="2023-12" db="EMBL/GenBank/DDBJ databases">
        <title>Novel species of the genus Arcicella isolated from rivers.</title>
        <authorList>
            <person name="Lu H."/>
        </authorList>
    </citation>
    <scope>NUCLEOTIDE SEQUENCE [LARGE SCALE GENOMIC DNA]</scope>
    <source>
        <strain evidence="8 9">DC25W</strain>
    </source>
</reference>
<dbReference type="Pfam" id="PF07980">
    <property type="entry name" value="SusD_RagB"/>
    <property type="match status" value="1"/>
</dbReference>
<dbReference type="PROSITE" id="PS51257">
    <property type="entry name" value="PROKAR_LIPOPROTEIN"/>
    <property type="match status" value="1"/>
</dbReference>
<accession>A0ABU5SQ52</accession>